<comment type="caution">
    <text evidence="3">The sequence shown here is derived from an EMBL/GenBank/DDBJ whole genome shotgun (WGS) entry which is preliminary data.</text>
</comment>
<evidence type="ECO:0000259" key="2">
    <source>
        <dbReference type="PROSITE" id="PS50234"/>
    </source>
</evidence>
<sequence length="964" mass="111409">MSDPINIKYTLIDISIEIYNISLSKEATCQEVIDMINSKHDNTYSFLFYEKTKVSQDSIINDLWKSNEDSIFIATKLDIPSDKLDSSLSYINLCFYFTGGDGDMLLNGIPINLRMNLNPSQCQKELLNFLEGKIDTKGKKITVYLSIGFPFIAGTLKDFYLNEDLNPSKNIYGVISIEIPDEKLNESFIGRCNLSDPMHKLLMSPLCESTTRGLCDIACLLTYFSYEKGSNTEKFNNKTSGLIHFPPFSISLQKIIENEYITCNDIVNVCSTLFTFFKIFLNSKIEDLYVFEYGLRICNLIVDVCEDFISSGISVYESNDASTLPPGLKTIKYVVWKPGIDNGFYTPAPINDITFDKIEKSYELFSSFTPVPPFSIRHDLGCSFIKGENHNYLFMMNTPIKNQTKNNLITIFDPMIGQIESVDLESFAKSQQHEDDDDSFIDPSDVKQIIMIDVDVSMSMKYDINGKNNMNREVNRLTIAFQCITSLINRMQACNIQSFLSLVSFGSQVLLRHPFTFFCHDIENAFKEISPSGKTKLWDAIALNINEIHKFKKDVFGNEIYKNAISRIIVFSDGQDRGSSFKITKVVKELIMNKIIVDGFAITNNEEECKALCAVCHLTGGFAFLFNDFQHFFSIFENIQILNYEERLKHYKPLIPNDKSSIPFKIKPEKITEEFMDNLIESSVYDDFDLENFRVFQQNQLSTINHILSIDNKRHENSRNKRILSELYDVALRKVDESSQFDPEIQVFLYKSNIDKWRVFIKGDGDYIYKNKWWELSVSFPDLYPSQPPSFRFVTVPYHINVSSDGQICLDILNENYKAWMKVVNLIQEIKRIFIFEDLYSSFRLDACLEYYFDNQEYRRLAMESSDKYAKNDYKEYLSACSVDDDVSPDLNIKKSTEVPIHNISQFNCKKIPEKSLILASSRVYYDKKELKEYLKSYQHPICIITGKELTDKAENISIEYKYV</sequence>
<keyword evidence="5" id="KW-1185">Reference proteome</keyword>
<dbReference type="CDD" id="cd00198">
    <property type="entry name" value="vWFA"/>
    <property type="match status" value="1"/>
</dbReference>
<dbReference type="EMBL" id="JAPFFF010000259">
    <property type="protein sequence ID" value="KAK8834967.1"/>
    <property type="molecule type" value="Genomic_DNA"/>
</dbReference>
<feature type="domain" description="UBC core" evidence="1">
    <location>
        <begin position="718"/>
        <end position="871"/>
    </location>
</feature>
<name>A0ABR2GM14_9EUKA</name>
<dbReference type="Pfam" id="PF00179">
    <property type="entry name" value="UQ_con"/>
    <property type="match status" value="1"/>
</dbReference>
<dbReference type="InterPro" id="IPR036465">
    <property type="entry name" value="vWFA_dom_sf"/>
</dbReference>
<evidence type="ECO:0008006" key="6">
    <source>
        <dbReference type="Google" id="ProtNLM"/>
    </source>
</evidence>
<evidence type="ECO:0000313" key="5">
    <source>
        <dbReference type="Proteomes" id="UP001470230"/>
    </source>
</evidence>
<dbReference type="CDD" id="cd00195">
    <property type="entry name" value="UBCc_UEV"/>
    <property type="match status" value="1"/>
</dbReference>
<evidence type="ECO:0000259" key="1">
    <source>
        <dbReference type="PROSITE" id="PS50127"/>
    </source>
</evidence>
<feature type="domain" description="VWFA" evidence="2">
    <location>
        <begin position="449"/>
        <end position="639"/>
    </location>
</feature>
<organism evidence="3 5">
    <name type="scientific">Tritrichomonas musculus</name>
    <dbReference type="NCBI Taxonomy" id="1915356"/>
    <lineage>
        <taxon>Eukaryota</taxon>
        <taxon>Metamonada</taxon>
        <taxon>Parabasalia</taxon>
        <taxon>Tritrichomonadida</taxon>
        <taxon>Tritrichomonadidae</taxon>
        <taxon>Tritrichomonas</taxon>
    </lineage>
</organism>
<dbReference type="SMART" id="SM00212">
    <property type="entry name" value="UBCc"/>
    <property type="match status" value="1"/>
</dbReference>
<dbReference type="SUPFAM" id="SSF53300">
    <property type="entry name" value="vWA-like"/>
    <property type="match status" value="1"/>
</dbReference>
<evidence type="ECO:0000313" key="4">
    <source>
        <dbReference type="EMBL" id="KAK8899288.1"/>
    </source>
</evidence>
<dbReference type="Gene3D" id="3.10.110.10">
    <property type="entry name" value="Ubiquitin Conjugating Enzyme"/>
    <property type="match status" value="1"/>
</dbReference>
<accession>A0ABR2GM14</accession>
<protein>
    <recommendedName>
        <fullName evidence="6">UBC core domain-containing protein</fullName>
    </recommendedName>
</protein>
<dbReference type="SMART" id="SM00327">
    <property type="entry name" value="VWA"/>
    <property type="match status" value="1"/>
</dbReference>
<reference evidence="3 5" key="1">
    <citation type="submission" date="2024-04" db="EMBL/GenBank/DDBJ databases">
        <title>Tritrichomonas musculus Genome.</title>
        <authorList>
            <person name="Alves-Ferreira E."/>
            <person name="Grigg M."/>
            <person name="Lorenzi H."/>
            <person name="Galac M."/>
        </authorList>
    </citation>
    <scope>NUCLEOTIDE SEQUENCE [LARGE SCALE GENOMIC DNA]</scope>
    <source>
        <strain evidence="3 5">EAF2021</strain>
    </source>
</reference>
<dbReference type="InterPro" id="IPR002035">
    <property type="entry name" value="VWF_A"/>
</dbReference>
<dbReference type="Gene3D" id="3.40.50.410">
    <property type="entry name" value="von Willebrand factor, type A domain"/>
    <property type="match status" value="1"/>
</dbReference>
<evidence type="ECO:0000313" key="3">
    <source>
        <dbReference type="EMBL" id="KAK8834967.1"/>
    </source>
</evidence>
<proteinExistence type="predicted"/>
<dbReference type="Proteomes" id="UP001470230">
    <property type="component" value="Unassembled WGS sequence"/>
</dbReference>
<dbReference type="EMBL" id="JAPFFF010000001">
    <property type="protein sequence ID" value="KAK8899288.1"/>
    <property type="molecule type" value="Genomic_DNA"/>
</dbReference>
<dbReference type="InterPro" id="IPR000608">
    <property type="entry name" value="UBC"/>
</dbReference>
<dbReference type="InterPro" id="IPR016135">
    <property type="entry name" value="UBQ-conjugating_enzyme/RWD"/>
</dbReference>
<dbReference type="PROSITE" id="PS50127">
    <property type="entry name" value="UBC_2"/>
    <property type="match status" value="1"/>
</dbReference>
<dbReference type="SUPFAM" id="SSF54495">
    <property type="entry name" value="UBC-like"/>
    <property type="match status" value="1"/>
</dbReference>
<gene>
    <name evidence="4" type="ORF">M9Y10_001600</name>
    <name evidence="3" type="ORF">M9Y10_019999</name>
</gene>
<dbReference type="PROSITE" id="PS50234">
    <property type="entry name" value="VWFA"/>
    <property type="match status" value="1"/>
</dbReference>
<dbReference type="PANTHER" id="PTHR24067">
    <property type="entry name" value="UBIQUITIN-CONJUGATING ENZYME E2"/>
    <property type="match status" value="1"/>
</dbReference>
<dbReference type="InterPro" id="IPR050113">
    <property type="entry name" value="Ub_conjugating_enzyme"/>
</dbReference>